<feature type="region of interest" description="Disordered" evidence="1">
    <location>
        <begin position="30"/>
        <end position="77"/>
    </location>
</feature>
<organism evidence="3 4">
    <name type="scientific">Novosphingobium album</name>
    <name type="common">ex Hu et al. 2023</name>
    <dbReference type="NCBI Taxonomy" id="2930093"/>
    <lineage>
        <taxon>Bacteria</taxon>
        <taxon>Pseudomonadati</taxon>
        <taxon>Pseudomonadota</taxon>
        <taxon>Alphaproteobacteria</taxon>
        <taxon>Sphingomonadales</taxon>
        <taxon>Sphingomonadaceae</taxon>
        <taxon>Novosphingobium</taxon>
    </lineage>
</organism>
<dbReference type="Pfam" id="PF05275">
    <property type="entry name" value="CopB"/>
    <property type="match status" value="1"/>
</dbReference>
<feature type="compositionally biased region" description="Low complexity" evidence="1">
    <location>
        <begin position="41"/>
        <end position="54"/>
    </location>
</feature>
<feature type="chain" id="PRO_5046545875" evidence="2">
    <location>
        <begin position="24"/>
        <end position="302"/>
    </location>
</feature>
<proteinExistence type="predicted"/>
<gene>
    <name evidence="3" type="ORF">MTR64_20715</name>
</gene>
<keyword evidence="2" id="KW-0732">Signal</keyword>
<dbReference type="Proteomes" id="UP001162880">
    <property type="component" value="Unassembled WGS sequence"/>
</dbReference>
<name>A0ABT0B7E0_9SPHN</name>
<dbReference type="EMBL" id="JALHLE010000051">
    <property type="protein sequence ID" value="MCJ2180997.1"/>
    <property type="molecule type" value="Genomic_DNA"/>
</dbReference>
<sequence length="302" mass="32555">MMLCSVRLAAAFLLASASIPALGQEGHDMGAMGGMDHSGHDMSATAETSSSAAADDQPGEALAPPVPTDHPGDLYNDPARMAAAREEHMATGSMIVSALLVDEFEYRAVDGKDGYGWKAQGWYGDDYDKVAVTSEGAGVFGEAAERIESSLLWRHAVNPWFNLETGVRHDWRPDPQRTYGVIGLQGLAPYWFEVEAQLLVSNKGDVHPRIGASYDQRITQALILEPEAELNLALQDVPELGIGAGLERAEFGARLRYEVKPGFGPYIGVHWEGSFGGTADRARLVGEKRSQVAAVAGLRAWF</sequence>
<reference evidence="3" key="1">
    <citation type="submission" date="2022-03" db="EMBL/GenBank/DDBJ databases">
        <title>Identification of a novel bacterium isolated from mangrove sediments.</title>
        <authorList>
            <person name="Pan X."/>
        </authorList>
    </citation>
    <scope>NUCLEOTIDE SEQUENCE</scope>
    <source>
        <strain evidence="3">B2580</strain>
    </source>
</reference>
<evidence type="ECO:0000256" key="2">
    <source>
        <dbReference type="SAM" id="SignalP"/>
    </source>
</evidence>
<protein>
    <submittedName>
        <fullName evidence="3">Copper resistance protein B</fullName>
    </submittedName>
</protein>
<evidence type="ECO:0000313" key="4">
    <source>
        <dbReference type="Proteomes" id="UP001162880"/>
    </source>
</evidence>
<dbReference type="InterPro" id="IPR007939">
    <property type="entry name" value="Cu-R_B_prcur"/>
</dbReference>
<accession>A0ABT0B7E0</accession>
<evidence type="ECO:0000313" key="3">
    <source>
        <dbReference type="EMBL" id="MCJ2180997.1"/>
    </source>
</evidence>
<feature type="signal peptide" evidence="2">
    <location>
        <begin position="1"/>
        <end position="23"/>
    </location>
</feature>
<keyword evidence="4" id="KW-1185">Reference proteome</keyword>
<comment type="caution">
    <text evidence="3">The sequence shown here is derived from an EMBL/GenBank/DDBJ whole genome shotgun (WGS) entry which is preliminary data.</text>
</comment>
<evidence type="ECO:0000256" key="1">
    <source>
        <dbReference type="SAM" id="MobiDB-lite"/>
    </source>
</evidence>
<dbReference type="RefSeq" id="WP_243996441.1">
    <property type="nucleotide sequence ID" value="NZ_JALHLE010000051.1"/>
</dbReference>